<evidence type="ECO:0000313" key="4">
    <source>
        <dbReference type="Proteomes" id="UP000187209"/>
    </source>
</evidence>
<dbReference type="EMBL" id="MPUH01000214">
    <property type="protein sequence ID" value="OMJ86180.1"/>
    <property type="molecule type" value="Genomic_DNA"/>
</dbReference>
<evidence type="ECO:0000256" key="1">
    <source>
        <dbReference type="SAM" id="Phobius"/>
    </source>
</evidence>
<feature type="chain" id="PRO_5012232685" evidence="2">
    <location>
        <begin position="21"/>
        <end position="126"/>
    </location>
</feature>
<comment type="caution">
    <text evidence="3">The sequence shown here is derived from an EMBL/GenBank/DDBJ whole genome shotgun (WGS) entry which is preliminary data.</text>
</comment>
<organism evidence="3 4">
    <name type="scientific">Stentor coeruleus</name>
    <dbReference type="NCBI Taxonomy" id="5963"/>
    <lineage>
        <taxon>Eukaryota</taxon>
        <taxon>Sar</taxon>
        <taxon>Alveolata</taxon>
        <taxon>Ciliophora</taxon>
        <taxon>Postciliodesmatophora</taxon>
        <taxon>Heterotrichea</taxon>
        <taxon>Heterotrichida</taxon>
        <taxon>Stentoridae</taxon>
        <taxon>Stentor</taxon>
    </lineage>
</organism>
<feature type="signal peptide" evidence="2">
    <location>
        <begin position="1"/>
        <end position="20"/>
    </location>
</feature>
<keyword evidence="4" id="KW-1185">Reference proteome</keyword>
<accession>A0A1R2CB37</accession>
<proteinExistence type="predicted"/>
<dbReference type="Proteomes" id="UP000187209">
    <property type="component" value="Unassembled WGS sequence"/>
</dbReference>
<evidence type="ECO:0000313" key="3">
    <source>
        <dbReference type="EMBL" id="OMJ86180.1"/>
    </source>
</evidence>
<keyword evidence="1" id="KW-1133">Transmembrane helix</keyword>
<keyword evidence="1" id="KW-0812">Transmembrane</keyword>
<reference evidence="3 4" key="1">
    <citation type="submission" date="2016-11" db="EMBL/GenBank/DDBJ databases">
        <title>The macronuclear genome of Stentor coeruleus: a giant cell with tiny introns.</title>
        <authorList>
            <person name="Slabodnick M."/>
            <person name="Ruby J.G."/>
            <person name="Reiff S.B."/>
            <person name="Swart E.C."/>
            <person name="Gosai S."/>
            <person name="Prabakaran S."/>
            <person name="Witkowska E."/>
            <person name="Larue G.E."/>
            <person name="Fisher S."/>
            <person name="Freeman R.M."/>
            <person name="Gunawardena J."/>
            <person name="Chu W."/>
            <person name="Stover N.A."/>
            <person name="Gregory B.D."/>
            <person name="Nowacki M."/>
            <person name="Derisi J."/>
            <person name="Roy S.W."/>
            <person name="Marshall W.F."/>
            <person name="Sood P."/>
        </authorList>
    </citation>
    <scope>NUCLEOTIDE SEQUENCE [LARGE SCALE GENOMIC DNA]</scope>
    <source>
        <strain evidence="3">WM001</strain>
    </source>
</reference>
<dbReference type="AlphaFoldDB" id="A0A1R2CB37"/>
<gene>
    <name evidence="3" type="ORF">SteCoe_12388</name>
</gene>
<keyword evidence="1" id="KW-0472">Membrane</keyword>
<keyword evidence="2" id="KW-0732">Signal</keyword>
<evidence type="ECO:0000256" key="2">
    <source>
        <dbReference type="SAM" id="SignalP"/>
    </source>
</evidence>
<name>A0A1R2CB37_9CILI</name>
<sequence>MSKLTVYLLLIIISAILINPDSLPNEISIISIFEDKKILKVPFMCLIVILGTYFIFTFLKEKPKILTGPYFAQKISKQEFENHKLLYTQQKLYELYQSRAYKNLQKKKLNQPCMPYEYITFSDEED</sequence>
<feature type="transmembrane region" description="Helical" evidence="1">
    <location>
        <begin position="41"/>
        <end position="59"/>
    </location>
</feature>
<protein>
    <submittedName>
        <fullName evidence="3">Uncharacterized protein</fullName>
    </submittedName>
</protein>